<keyword evidence="2" id="KW-0863">Zinc-finger</keyword>
<feature type="compositionally biased region" description="Basic residues" evidence="4">
    <location>
        <begin position="98"/>
        <end position="107"/>
    </location>
</feature>
<name>A0ABP1FXW0_9CHLO</name>
<reference evidence="6 7" key="1">
    <citation type="submission" date="2024-06" db="EMBL/GenBank/DDBJ databases">
        <authorList>
            <person name="Kraege A."/>
            <person name="Thomma B."/>
        </authorList>
    </citation>
    <scope>NUCLEOTIDE SEQUENCE [LARGE SCALE GENOMIC DNA]</scope>
</reference>
<comment type="caution">
    <text evidence="6">The sequence shown here is derived from an EMBL/GenBank/DDBJ whole genome shotgun (WGS) entry which is preliminary data.</text>
</comment>
<dbReference type="Proteomes" id="UP001497392">
    <property type="component" value="Unassembled WGS sequence"/>
</dbReference>
<dbReference type="SUPFAM" id="SSF57667">
    <property type="entry name" value="beta-beta-alpha zinc fingers"/>
    <property type="match status" value="1"/>
</dbReference>
<evidence type="ECO:0000256" key="2">
    <source>
        <dbReference type="ARBA" id="ARBA00022771"/>
    </source>
</evidence>
<dbReference type="Gene3D" id="3.30.160.60">
    <property type="entry name" value="Classic Zinc Finger"/>
    <property type="match status" value="1"/>
</dbReference>
<dbReference type="InterPro" id="IPR036236">
    <property type="entry name" value="Znf_C2H2_sf"/>
</dbReference>
<feature type="region of interest" description="Disordered" evidence="4">
    <location>
        <begin position="98"/>
        <end position="143"/>
    </location>
</feature>
<evidence type="ECO:0000259" key="5">
    <source>
        <dbReference type="PROSITE" id="PS00028"/>
    </source>
</evidence>
<keyword evidence="7" id="KW-1185">Reference proteome</keyword>
<evidence type="ECO:0000313" key="7">
    <source>
        <dbReference type="Proteomes" id="UP001497392"/>
    </source>
</evidence>
<evidence type="ECO:0000313" key="6">
    <source>
        <dbReference type="EMBL" id="CAL5223365.1"/>
    </source>
</evidence>
<evidence type="ECO:0000256" key="3">
    <source>
        <dbReference type="ARBA" id="ARBA00022833"/>
    </source>
</evidence>
<protein>
    <submittedName>
        <fullName evidence="6">G5869 protein</fullName>
    </submittedName>
</protein>
<dbReference type="PROSITE" id="PS00028">
    <property type="entry name" value="ZINC_FINGER_C2H2_1"/>
    <property type="match status" value="1"/>
</dbReference>
<gene>
    <name evidence="6" type="primary">g5869</name>
    <name evidence="6" type="ORF">VP750_LOCUS5024</name>
</gene>
<sequence>MGGVAKKKPGSGNSRRRNTYKAQQRKVFQSRHIDQVWEDVRKDQEALITVSDTNKDKLGPIGTTDKAVLDEDTPGGGAHYCISCSRYFVTGDALEKHAKTKPHKRRLKELQGAKPHNKRDAEWAAGMGKPDNGAKQQPAQMEQ</sequence>
<feature type="compositionally biased region" description="Polar residues" evidence="4">
    <location>
        <begin position="134"/>
        <end position="143"/>
    </location>
</feature>
<dbReference type="EMBL" id="CAXHTA020000008">
    <property type="protein sequence ID" value="CAL5223365.1"/>
    <property type="molecule type" value="Genomic_DNA"/>
</dbReference>
<feature type="domain" description="C2H2-type" evidence="5">
    <location>
        <begin position="81"/>
        <end position="103"/>
    </location>
</feature>
<feature type="region of interest" description="Disordered" evidence="4">
    <location>
        <begin position="1"/>
        <end position="27"/>
    </location>
</feature>
<dbReference type="Pfam" id="PF12171">
    <property type="entry name" value="zf-C2H2_jaz"/>
    <property type="match status" value="1"/>
</dbReference>
<dbReference type="PANTHER" id="PTHR47444:SF1">
    <property type="entry name" value="EXPRESSED PROTEIN"/>
    <property type="match status" value="1"/>
</dbReference>
<feature type="compositionally biased region" description="Basic residues" evidence="4">
    <location>
        <begin position="1"/>
        <end position="19"/>
    </location>
</feature>
<keyword evidence="1" id="KW-0479">Metal-binding</keyword>
<proteinExistence type="predicted"/>
<dbReference type="InterPro" id="IPR022755">
    <property type="entry name" value="Znf_C2H2_jaz"/>
</dbReference>
<evidence type="ECO:0000256" key="1">
    <source>
        <dbReference type="ARBA" id="ARBA00022723"/>
    </source>
</evidence>
<keyword evidence="3" id="KW-0862">Zinc</keyword>
<organism evidence="6 7">
    <name type="scientific">Coccomyxa viridis</name>
    <dbReference type="NCBI Taxonomy" id="1274662"/>
    <lineage>
        <taxon>Eukaryota</taxon>
        <taxon>Viridiplantae</taxon>
        <taxon>Chlorophyta</taxon>
        <taxon>core chlorophytes</taxon>
        <taxon>Trebouxiophyceae</taxon>
        <taxon>Trebouxiophyceae incertae sedis</taxon>
        <taxon>Coccomyxaceae</taxon>
        <taxon>Coccomyxa</taxon>
    </lineage>
</organism>
<dbReference type="SMART" id="SM00451">
    <property type="entry name" value="ZnF_U1"/>
    <property type="match status" value="1"/>
</dbReference>
<dbReference type="InterPro" id="IPR013087">
    <property type="entry name" value="Znf_C2H2_type"/>
</dbReference>
<evidence type="ECO:0000256" key="4">
    <source>
        <dbReference type="SAM" id="MobiDB-lite"/>
    </source>
</evidence>
<dbReference type="PANTHER" id="PTHR47444">
    <property type="entry name" value="EXPRESSED PROTEIN"/>
    <property type="match status" value="1"/>
</dbReference>
<accession>A0ABP1FXW0</accession>
<dbReference type="InterPro" id="IPR003604">
    <property type="entry name" value="Matrin/U1-like-C_Znf_C2H2"/>
</dbReference>